<sequence>RFKCDICDKSFTRSTTLQEHRRSHNNERRWACQLCPTRFVRLKDRNRHEALQH</sequence>
<gene>
    <name evidence="6" type="ORF">K444DRAFT_491444</name>
</gene>
<evidence type="ECO:0000256" key="3">
    <source>
        <dbReference type="ARBA" id="ARBA00022833"/>
    </source>
</evidence>
<dbReference type="FunFam" id="3.30.160.60:FF:000086">
    <property type="entry name" value="transcription factor E4F1 isoform X1"/>
    <property type="match status" value="1"/>
</dbReference>
<dbReference type="InterPro" id="IPR036236">
    <property type="entry name" value="Znf_C2H2_sf"/>
</dbReference>
<keyword evidence="7" id="KW-1185">Reference proteome</keyword>
<dbReference type="GO" id="GO:0000978">
    <property type="term" value="F:RNA polymerase II cis-regulatory region sequence-specific DNA binding"/>
    <property type="evidence" value="ECO:0007669"/>
    <property type="project" value="TreeGrafter"/>
</dbReference>
<reference evidence="6 7" key="1">
    <citation type="submission" date="2016-04" db="EMBL/GenBank/DDBJ databases">
        <title>A degradative enzymes factory behind the ericoid mycorrhizal symbiosis.</title>
        <authorList>
            <consortium name="DOE Joint Genome Institute"/>
            <person name="Martino E."/>
            <person name="Morin E."/>
            <person name="Grelet G."/>
            <person name="Kuo A."/>
            <person name="Kohler A."/>
            <person name="Daghino S."/>
            <person name="Barry K."/>
            <person name="Choi C."/>
            <person name="Cichocki N."/>
            <person name="Clum A."/>
            <person name="Copeland A."/>
            <person name="Hainaut M."/>
            <person name="Haridas S."/>
            <person name="Labutti K."/>
            <person name="Lindquist E."/>
            <person name="Lipzen A."/>
            <person name="Khouja H.-R."/>
            <person name="Murat C."/>
            <person name="Ohm R."/>
            <person name="Olson A."/>
            <person name="Spatafora J."/>
            <person name="Veneault-Fourrey C."/>
            <person name="Henrissat B."/>
            <person name="Grigoriev I."/>
            <person name="Martin F."/>
            <person name="Perotto S."/>
        </authorList>
    </citation>
    <scope>NUCLEOTIDE SEQUENCE [LARGE SCALE GENOMIC DNA]</scope>
    <source>
        <strain evidence="6 7">E</strain>
    </source>
</reference>
<dbReference type="GeneID" id="36581289"/>
<dbReference type="PROSITE" id="PS00028">
    <property type="entry name" value="ZINC_FINGER_C2H2_1"/>
    <property type="match status" value="2"/>
</dbReference>
<dbReference type="SMART" id="SM00355">
    <property type="entry name" value="ZnF_C2H2"/>
    <property type="match status" value="2"/>
</dbReference>
<feature type="domain" description="C2H2-type" evidence="5">
    <location>
        <begin position="2"/>
        <end position="29"/>
    </location>
</feature>
<dbReference type="GO" id="GO:0008270">
    <property type="term" value="F:zinc ion binding"/>
    <property type="evidence" value="ECO:0007669"/>
    <property type="project" value="UniProtKB-KW"/>
</dbReference>
<keyword evidence="2 4" id="KW-0863">Zinc-finger</keyword>
<dbReference type="AlphaFoldDB" id="A0A2J6TKV8"/>
<dbReference type="STRING" id="1095630.A0A2J6TKV8"/>
<dbReference type="PANTHER" id="PTHR23235">
    <property type="entry name" value="KRUEPPEL-LIKE TRANSCRIPTION FACTOR"/>
    <property type="match status" value="1"/>
</dbReference>
<proteinExistence type="predicted"/>
<dbReference type="OrthoDB" id="8117402at2759"/>
<evidence type="ECO:0000256" key="2">
    <source>
        <dbReference type="ARBA" id="ARBA00022771"/>
    </source>
</evidence>
<keyword evidence="3" id="KW-0862">Zinc</keyword>
<keyword evidence="1" id="KW-0479">Metal-binding</keyword>
<dbReference type="SUPFAM" id="SSF57667">
    <property type="entry name" value="beta-beta-alpha zinc fingers"/>
    <property type="match status" value="1"/>
</dbReference>
<evidence type="ECO:0000313" key="6">
    <source>
        <dbReference type="EMBL" id="PMD63650.1"/>
    </source>
</evidence>
<evidence type="ECO:0000256" key="4">
    <source>
        <dbReference type="PROSITE-ProRule" id="PRU00042"/>
    </source>
</evidence>
<feature type="non-terminal residue" evidence="6">
    <location>
        <position position="1"/>
    </location>
</feature>
<dbReference type="GO" id="GO:0000981">
    <property type="term" value="F:DNA-binding transcription factor activity, RNA polymerase II-specific"/>
    <property type="evidence" value="ECO:0007669"/>
    <property type="project" value="TreeGrafter"/>
</dbReference>
<accession>A0A2J6TKV8</accession>
<dbReference type="PANTHER" id="PTHR23235:SF165">
    <property type="entry name" value="TRANSCRIPTION FACTOR BTD"/>
    <property type="match status" value="1"/>
</dbReference>
<feature type="non-terminal residue" evidence="6">
    <location>
        <position position="53"/>
    </location>
</feature>
<dbReference type="EMBL" id="KZ613780">
    <property type="protein sequence ID" value="PMD63650.1"/>
    <property type="molecule type" value="Genomic_DNA"/>
</dbReference>
<dbReference type="InterPro" id="IPR013087">
    <property type="entry name" value="Znf_C2H2_type"/>
</dbReference>
<organism evidence="6 7">
    <name type="scientific">Hyaloscypha bicolor E</name>
    <dbReference type="NCBI Taxonomy" id="1095630"/>
    <lineage>
        <taxon>Eukaryota</taxon>
        <taxon>Fungi</taxon>
        <taxon>Dikarya</taxon>
        <taxon>Ascomycota</taxon>
        <taxon>Pezizomycotina</taxon>
        <taxon>Leotiomycetes</taxon>
        <taxon>Helotiales</taxon>
        <taxon>Hyaloscyphaceae</taxon>
        <taxon>Hyaloscypha</taxon>
        <taxon>Hyaloscypha bicolor</taxon>
    </lineage>
</organism>
<dbReference type="Gene3D" id="3.30.160.60">
    <property type="entry name" value="Classic Zinc Finger"/>
    <property type="match status" value="2"/>
</dbReference>
<dbReference type="Proteomes" id="UP000235371">
    <property type="component" value="Unassembled WGS sequence"/>
</dbReference>
<dbReference type="RefSeq" id="XP_024740554.1">
    <property type="nucleotide sequence ID" value="XM_024873209.1"/>
</dbReference>
<protein>
    <recommendedName>
        <fullName evidence="5">C2H2-type domain-containing protein</fullName>
    </recommendedName>
</protein>
<name>A0A2J6TKV8_9HELO</name>
<evidence type="ECO:0000313" key="7">
    <source>
        <dbReference type="Proteomes" id="UP000235371"/>
    </source>
</evidence>
<evidence type="ECO:0000259" key="5">
    <source>
        <dbReference type="PROSITE" id="PS50157"/>
    </source>
</evidence>
<evidence type="ECO:0000256" key="1">
    <source>
        <dbReference type="ARBA" id="ARBA00022723"/>
    </source>
</evidence>
<dbReference type="InParanoid" id="A0A2J6TKV8"/>
<dbReference type="PROSITE" id="PS50157">
    <property type="entry name" value="ZINC_FINGER_C2H2_2"/>
    <property type="match status" value="1"/>
</dbReference>
<dbReference type="Pfam" id="PF00096">
    <property type="entry name" value="zf-C2H2"/>
    <property type="match status" value="1"/>
</dbReference>